<protein>
    <submittedName>
        <fullName evidence="2">Uncharacterized protein</fullName>
    </submittedName>
</protein>
<feature type="compositionally biased region" description="Basic residues" evidence="1">
    <location>
        <begin position="59"/>
        <end position="68"/>
    </location>
</feature>
<dbReference type="Proteomes" id="UP000694892">
    <property type="component" value="Chromosome 4S"/>
</dbReference>
<dbReference type="EMBL" id="CM004473">
    <property type="protein sequence ID" value="OCT82612.1"/>
    <property type="molecule type" value="Genomic_DNA"/>
</dbReference>
<name>A0A974D066_XENLA</name>
<feature type="compositionally biased region" description="Polar residues" evidence="1">
    <location>
        <begin position="70"/>
        <end position="85"/>
    </location>
</feature>
<sequence>MDSSPQSARELNTSQNVIFQKWVNFGHASNHLTLPSLAQTYPTHSPASPTPVLFLRKQRLGGKKKRKISMQVNRAGSSHLVNGLS</sequence>
<feature type="region of interest" description="Disordered" evidence="1">
    <location>
        <begin position="59"/>
        <end position="85"/>
    </location>
</feature>
<organism evidence="2 3">
    <name type="scientific">Xenopus laevis</name>
    <name type="common">African clawed frog</name>
    <dbReference type="NCBI Taxonomy" id="8355"/>
    <lineage>
        <taxon>Eukaryota</taxon>
        <taxon>Metazoa</taxon>
        <taxon>Chordata</taxon>
        <taxon>Craniata</taxon>
        <taxon>Vertebrata</taxon>
        <taxon>Euteleostomi</taxon>
        <taxon>Amphibia</taxon>
        <taxon>Batrachia</taxon>
        <taxon>Anura</taxon>
        <taxon>Pipoidea</taxon>
        <taxon>Pipidae</taxon>
        <taxon>Xenopodinae</taxon>
        <taxon>Xenopus</taxon>
        <taxon>Xenopus</taxon>
    </lineage>
</organism>
<evidence type="ECO:0000313" key="3">
    <source>
        <dbReference type="Proteomes" id="UP000694892"/>
    </source>
</evidence>
<evidence type="ECO:0000256" key="1">
    <source>
        <dbReference type="SAM" id="MobiDB-lite"/>
    </source>
</evidence>
<evidence type="ECO:0000313" key="2">
    <source>
        <dbReference type="EMBL" id="OCT82612.1"/>
    </source>
</evidence>
<gene>
    <name evidence="2" type="ORF">XELAEV_18025141mg</name>
</gene>
<proteinExistence type="predicted"/>
<accession>A0A974D066</accession>
<dbReference type="AlphaFoldDB" id="A0A974D066"/>
<reference evidence="3" key="1">
    <citation type="journal article" date="2016" name="Nature">
        <title>Genome evolution in the allotetraploid frog Xenopus laevis.</title>
        <authorList>
            <person name="Session A.M."/>
            <person name="Uno Y."/>
            <person name="Kwon T."/>
            <person name="Chapman J.A."/>
            <person name="Toyoda A."/>
            <person name="Takahashi S."/>
            <person name="Fukui A."/>
            <person name="Hikosaka A."/>
            <person name="Suzuki A."/>
            <person name="Kondo M."/>
            <person name="van Heeringen S.J."/>
            <person name="Quigley I."/>
            <person name="Heinz S."/>
            <person name="Ogino H."/>
            <person name="Ochi H."/>
            <person name="Hellsten U."/>
            <person name="Lyons J.B."/>
            <person name="Simakov O."/>
            <person name="Putnam N."/>
            <person name="Stites J."/>
            <person name="Kuroki Y."/>
            <person name="Tanaka T."/>
            <person name="Michiue T."/>
            <person name="Watanabe M."/>
            <person name="Bogdanovic O."/>
            <person name="Lister R."/>
            <person name="Georgiou G."/>
            <person name="Paranjpe S.S."/>
            <person name="van Kruijsbergen I."/>
            <person name="Shu S."/>
            <person name="Carlson J."/>
            <person name="Kinoshita T."/>
            <person name="Ohta Y."/>
            <person name="Mawaribuchi S."/>
            <person name="Jenkins J."/>
            <person name="Grimwood J."/>
            <person name="Schmutz J."/>
            <person name="Mitros T."/>
            <person name="Mozaffari S.V."/>
            <person name="Suzuki Y."/>
            <person name="Haramoto Y."/>
            <person name="Yamamoto T.S."/>
            <person name="Takagi C."/>
            <person name="Heald R."/>
            <person name="Miller K."/>
            <person name="Haudenschild C."/>
            <person name="Kitzman J."/>
            <person name="Nakayama T."/>
            <person name="Izutsu Y."/>
            <person name="Robert J."/>
            <person name="Fortriede J."/>
            <person name="Burns K."/>
            <person name="Lotay V."/>
            <person name="Karimi K."/>
            <person name="Yasuoka Y."/>
            <person name="Dichmann D.S."/>
            <person name="Flajnik M.F."/>
            <person name="Houston D.W."/>
            <person name="Shendure J."/>
            <person name="DuPasquier L."/>
            <person name="Vize P.D."/>
            <person name="Zorn A.M."/>
            <person name="Ito M."/>
            <person name="Marcotte E.M."/>
            <person name="Wallingford J.B."/>
            <person name="Ito Y."/>
            <person name="Asashima M."/>
            <person name="Ueno N."/>
            <person name="Matsuda Y."/>
            <person name="Veenstra G.J."/>
            <person name="Fujiyama A."/>
            <person name="Harland R.M."/>
            <person name="Taira M."/>
            <person name="Rokhsar D.S."/>
        </authorList>
    </citation>
    <scope>NUCLEOTIDE SEQUENCE [LARGE SCALE GENOMIC DNA]</scope>
    <source>
        <strain evidence="3">J</strain>
    </source>
</reference>